<evidence type="ECO:0000313" key="4">
    <source>
        <dbReference type="EMBL" id="NNM46067.1"/>
    </source>
</evidence>
<feature type="signal peptide" evidence="3">
    <location>
        <begin position="1"/>
        <end position="21"/>
    </location>
</feature>
<sequence length="302" mass="29152">MSRWLARVVPAILLAGAGGFAVPVGSADAAACSGTSGVNVVIDYGSSTTVSCAPGDPSSAMAALKSVASVVSPQRYPGTVVCRINGIPASDPCVQMPPANAYWAFYHAPAGGSWTYSNVGVAGYNPAPGSSIGFAFGAGARPSVAPPASAPKPSPKPNPSSSRPKPPAPPAPKGTASSPKPKASSTAGTPGAPRGSASAGSGAGSTPKVTVLPNGKTSTLAPTSSTTSSTTTSATTTSGTSTTTTDGATTQGSGDGGGQAMAPTSQPADGSGSNAPFWAGVGLVVLIGAAAAYLARRRRAQH</sequence>
<keyword evidence="5" id="KW-1185">Reference proteome</keyword>
<evidence type="ECO:0000256" key="2">
    <source>
        <dbReference type="SAM" id="Phobius"/>
    </source>
</evidence>
<feature type="compositionally biased region" description="Polar residues" evidence="1">
    <location>
        <begin position="262"/>
        <end position="274"/>
    </location>
</feature>
<feature type="transmembrane region" description="Helical" evidence="2">
    <location>
        <begin position="275"/>
        <end position="295"/>
    </location>
</feature>
<comment type="caution">
    <text evidence="4">The sequence shown here is derived from an EMBL/GenBank/DDBJ whole genome shotgun (WGS) entry which is preliminary data.</text>
</comment>
<feature type="compositionally biased region" description="Low complexity" evidence="1">
    <location>
        <begin position="173"/>
        <end position="207"/>
    </location>
</feature>
<dbReference type="RefSeq" id="WP_171243217.1">
    <property type="nucleotide sequence ID" value="NZ_JABEPQ010000002.1"/>
</dbReference>
<feature type="compositionally biased region" description="Pro residues" evidence="1">
    <location>
        <begin position="144"/>
        <end position="172"/>
    </location>
</feature>
<keyword evidence="2" id="KW-1133">Transmembrane helix</keyword>
<gene>
    <name evidence="4" type="ORF">HJG52_08600</name>
</gene>
<feature type="compositionally biased region" description="Low complexity" evidence="1">
    <location>
        <begin position="223"/>
        <end position="252"/>
    </location>
</feature>
<keyword evidence="2" id="KW-0472">Membrane</keyword>
<feature type="region of interest" description="Disordered" evidence="1">
    <location>
        <begin position="141"/>
        <end position="277"/>
    </location>
</feature>
<evidence type="ECO:0008006" key="6">
    <source>
        <dbReference type="Google" id="ProtNLM"/>
    </source>
</evidence>
<keyword evidence="2" id="KW-0812">Transmembrane</keyword>
<evidence type="ECO:0000313" key="5">
    <source>
        <dbReference type="Proteomes" id="UP000588586"/>
    </source>
</evidence>
<evidence type="ECO:0000256" key="1">
    <source>
        <dbReference type="SAM" id="MobiDB-lite"/>
    </source>
</evidence>
<reference evidence="4 5" key="1">
    <citation type="submission" date="2020-04" db="EMBL/GenBank/DDBJ databases">
        <title>Knoellia sp. isolate from air conditioner.</title>
        <authorList>
            <person name="Chea S."/>
            <person name="Kim D.-U."/>
        </authorList>
    </citation>
    <scope>NUCLEOTIDE SEQUENCE [LARGE SCALE GENOMIC DNA]</scope>
    <source>
        <strain evidence="4 5">DB2414S</strain>
    </source>
</reference>
<dbReference type="EMBL" id="JABEPQ010000002">
    <property type="protein sequence ID" value="NNM46067.1"/>
    <property type="molecule type" value="Genomic_DNA"/>
</dbReference>
<name>A0A849HN86_9MICO</name>
<organism evidence="4 5">
    <name type="scientific">Knoellia koreensis</name>
    <dbReference type="NCBI Taxonomy" id="2730921"/>
    <lineage>
        <taxon>Bacteria</taxon>
        <taxon>Bacillati</taxon>
        <taxon>Actinomycetota</taxon>
        <taxon>Actinomycetes</taxon>
        <taxon>Micrococcales</taxon>
        <taxon>Intrasporangiaceae</taxon>
        <taxon>Knoellia</taxon>
    </lineage>
</organism>
<accession>A0A849HN86</accession>
<dbReference type="Proteomes" id="UP000588586">
    <property type="component" value="Unassembled WGS sequence"/>
</dbReference>
<evidence type="ECO:0000256" key="3">
    <source>
        <dbReference type="SAM" id="SignalP"/>
    </source>
</evidence>
<proteinExistence type="predicted"/>
<protein>
    <recommendedName>
        <fullName evidence="6">LPXTG cell wall anchor domain-containing protein</fullName>
    </recommendedName>
</protein>
<feature type="chain" id="PRO_5038971877" description="LPXTG cell wall anchor domain-containing protein" evidence="3">
    <location>
        <begin position="22"/>
        <end position="302"/>
    </location>
</feature>
<keyword evidence="3" id="KW-0732">Signal</keyword>
<dbReference type="AlphaFoldDB" id="A0A849HN86"/>